<evidence type="ECO:0000313" key="1">
    <source>
        <dbReference type="EMBL" id="GAA4555629.1"/>
    </source>
</evidence>
<proteinExistence type="predicted"/>
<comment type="caution">
    <text evidence="1">The sequence shown here is derived from an EMBL/GenBank/DDBJ whole genome shotgun (WGS) entry which is preliminary data.</text>
</comment>
<evidence type="ECO:0000313" key="2">
    <source>
        <dbReference type="Proteomes" id="UP001501598"/>
    </source>
</evidence>
<name>A0ABP8RZG1_9PSEU</name>
<protein>
    <submittedName>
        <fullName evidence="1">Uncharacterized protein</fullName>
    </submittedName>
</protein>
<reference evidence="2" key="1">
    <citation type="journal article" date="2019" name="Int. J. Syst. Evol. Microbiol.">
        <title>The Global Catalogue of Microorganisms (GCM) 10K type strain sequencing project: providing services to taxonomists for standard genome sequencing and annotation.</title>
        <authorList>
            <consortium name="The Broad Institute Genomics Platform"/>
            <consortium name="The Broad Institute Genome Sequencing Center for Infectious Disease"/>
            <person name="Wu L."/>
            <person name="Ma J."/>
        </authorList>
    </citation>
    <scope>NUCLEOTIDE SEQUENCE [LARGE SCALE GENOMIC DNA]</scope>
    <source>
        <strain evidence="2">JCM 17906</strain>
    </source>
</reference>
<accession>A0ABP8RZG1</accession>
<sequence>MLGPEPLTRAELVERVVADLGRPELAEPMATSWGMLLEPAAAHGFLRSGPDGTFVHPGPLERPDTDAANREILLRFLRANGPADAEDVGRWWGERATPAKRRLTAAPVEAVDIEGWSAWVAAEDTEDTDARGHPGRG</sequence>
<organism evidence="1 2">
    <name type="scientific">Pseudonocardia xishanensis</name>
    <dbReference type="NCBI Taxonomy" id="630995"/>
    <lineage>
        <taxon>Bacteria</taxon>
        <taxon>Bacillati</taxon>
        <taxon>Actinomycetota</taxon>
        <taxon>Actinomycetes</taxon>
        <taxon>Pseudonocardiales</taxon>
        <taxon>Pseudonocardiaceae</taxon>
        <taxon>Pseudonocardia</taxon>
    </lineage>
</organism>
<dbReference type="Pfam" id="PF06224">
    <property type="entry name" value="AlkZ-like"/>
    <property type="match status" value="1"/>
</dbReference>
<dbReference type="InterPro" id="IPR009351">
    <property type="entry name" value="AlkZ-like"/>
</dbReference>
<dbReference type="EMBL" id="BAABGT010000094">
    <property type="protein sequence ID" value="GAA4555629.1"/>
    <property type="molecule type" value="Genomic_DNA"/>
</dbReference>
<keyword evidence="2" id="KW-1185">Reference proteome</keyword>
<gene>
    <name evidence="1" type="ORF">GCM10023175_56190</name>
</gene>
<dbReference type="Proteomes" id="UP001501598">
    <property type="component" value="Unassembled WGS sequence"/>
</dbReference>